<organism evidence="4 5">
    <name type="scientific">Penaeus vannamei</name>
    <name type="common">Whiteleg shrimp</name>
    <name type="synonym">Litopenaeus vannamei</name>
    <dbReference type="NCBI Taxonomy" id="6689"/>
    <lineage>
        <taxon>Eukaryota</taxon>
        <taxon>Metazoa</taxon>
        <taxon>Ecdysozoa</taxon>
        <taxon>Arthropoda</taxon>
        <taxon>Crustacea</taxon>
        <taxon>Multicrustacea</taxon>
        <taxon>Malacostraca</taxon>
        <taxon>Eumalacostraca</taxon>
        <taxon>Eucarida</taxon>
        <taxon>Decapoda</taxon>
        <taxon>Dendrobranchiata</taxon>
        <taxon>Penaeoidea</taxon>
        <taxon>Penaeidae</taxon>
        <taxon>Penaeus</taxon>
    </lineage>
</organism>
<evidence type="ECO:0000256" key="2">
    <source>
        <dbReference type="PROSITE-ProRule" id="PRU00497"/>
    </source>
</evidence>
<feature type="compositionally biased region" description="Basic and acidic residues" evidence="3">
    <location>
        <begin position="199"/>
        <end position="208"/>
    </location>
</feature>
<dbReference type="AlphaFoldDB" id="A0A423T365"/>
<evidence type="ECO:0000256" key="1">
    <source>
        <dbReference type="ARBA" id="ARBA00022460"/>
    </source>
</evidence>
<reference evidence="4 5" key="2">
    <citation type="submission" date="2019-01" db="EMBL/GenBank/DDBJ databases">
        <title>The decoding of complex shrimp genome reveals the adaptation for benthos swimmer, frequently molting mechanism and breeding impact on genome.</title>
        <authorList>
            <person name="Sun Y."/>
            <person name="Gao Y."/>
            <person name="Yu Y."/>
        </authorList>
    </citation>
    <scope>NUCLEOTIDE SEQUENCE [LARGE SCALE GENOMIC DNA]</scope>
    <source>
        <tissue evidence="4">Muscle</tissue>
    </source>
</reference>
<keyword evidence="1 2" id="KW-0193">Cuticle</keyword>
<dbReference type="GO" id="GO:0042302">
    <property type="term" value="F:structural constituent of cuticle"/>
    <property type="evidence" value="ECO:0007669"/>
    <property type="project" value="UniProtKB-UniRule"/>
</dbReference>
<sequence>MAKRVSVKVRISQARRAKCSSRVPAWTPAGHFPVKVVGGEGRAGQADLVVGNWYFATRCGVWAGYILGQKLGSASQIVLEIMKSQQVYSLLLAVTAAVVTGAPHHTLQEHDTYLPPARDVVVPESDYLPPTIDVARLPPPAIDVAVPDGDYLPPVIDVVVPESDYLPPARDQNVQQEVLEEFLSNPNPSYSVSYAVEAPETRDQKQAEESQSDGVTKGSYQYLRPDGVLQVVKYVVTKEGGYQAEVEERPGFAPITQEQDIKNSAPESEVTALDLDLEVAPPSGNIVQISSAHFALNHPLAQELLANSKSPVATSISFTPISVPSPTVPALPTSTFLTLPSPASEVKETVPLSEFQKISNPVFPPSPVFPVATLRLAPGLTDSKDSLQTPLPATLLTNTKLSLPAIPATPVAPKIQVPFPALSPAFSPVSPFPQVAPPALASSSTLLQAPSVTFTSPHTSFTYFSS</sequence>
<dbReference type="PANTHER" id="PTHR12236">
    <property type="entry name" value="STRUCTURAL CONTITUENT OF CUTICLE"/>
    <property type="match status" value="1"/>
</dbReference>
<dbReference type="Pfam" id="PF00379">
    <property type="entry name" value="Chitin_bind_4"/>
    <property type="match status" value="1"/>
</dbReference>
<accession>A0A423T365</accession>
<feature type="region of interest" description="Disordered" evidence="3">
    <location>
        <begin position="199"/>
        <end position="219"/>
    </location>
</feature>
<evidence type="ECO:0000313" key="4">
    <source>
        <dbReference type="EMBL" id="ROT70937.1"/>
    </source>
</evidence>
<gene>
    <name evidence="4" type="ORF">C7M84_010778</name>
</gene>
<dbReference type="InterPro" id="IPR051217">
    <property type="entry name" value="Insect_Cuticle_Struc_Prot"/>
</dbReference>
<reference evidence="4 5" key="1">
    <citation type="submission" date="2018-04" db="EMBL/GenBank/DDBJ databases">
        <authorList>
            <person name="Zhang X."/>
            <person name="Yuan J."/>
            <person name="Li F."/>
            <person name="Xiang J."/>
        </authorList>
    </citation>
    <scope>NUCLEOTIDE SEQUENCE [LARGE SCALE GENOMIC DNA]</scope>
    <source>
        <tissue evidence="4">Muscle</tissue>
    </source>
</reference>
<name>A0A423T365_PENVA</name>
<dbReference type="GO" id="GO:0005615">
    <property type="term" value="C:extracellular space"/>
    <property type="evidence" value="ECO:0007669"/>
    <property type="project" value="TreeGrafter"/>
</dbReference>
<proteinExistence type="predicted"/>
<dbReference type="PROSITE" id="PS51155">
    <property type="entry name" value="CHIT_BIND_RR_2"/>
    <property type="match status" value="1"/>
</dbReference>
<evidence type="ECO:0000313" key="5">
    <source>
        <dbReference type="Proteomes" id="UP000283509"/>
    </source>
</evidence>
<dbReference type="OrthoDB" id="8021718at2759"/>
<dbReference type="InterPro" id="IPR000618">
    <property type="entry name" value="Insect_cuticle"/>
</dbReference>
<comment type="caution">
    <text evidence="4">The sequence shown here is derived from an EMBL/GenBank/DDBJ whole genome shotgun (WGS) entry which is preliminary data.</text>
</comment>
<protein>
    <submittedName>
        <fullName evidence="4">Putative larval cuticle protein A2B</fullName>
    </submittedName>
</protein>
<keyword evidence="5" id="KW-1185">Reference proteome</keyword>
<dbReference type="GO" id="GO:0031012">
    <property type="term" value="C:extracellular matrix"/>
    <property type="evidence" value="ECO:0007669"/>
    <property type="project" value="TreeGrafter"/>
</dbReference>
<evidence type="ECO:0000256" key="3">
    <source>
        <dbReference type="SAM" id="MobiDB-lite"/>
    </source>
</evidence>
<dbReference type="EMBL" id="QCYY01002369">
    <property type="protein sequence ID" value="ROT70937.1"/>
    <property type="molecule type" value="Genomic_DNA"/>
</dbReference>
<dbReference type="Proteomes" id="UP000283509">
    <property type="component" value="Unassembled WGS sequence"/>
</dbReference>
<dbReference type="PANTHER" id="PTHR12236:SF79">
    <property type="entry name" value="CUTICULAR PROTEIN 50CB-RELATED"/>
    <property type="match status" value="1"/>
</dbReference>